<proteinExistence type="predicted"/>
<gene>
    <name evidence="2" type="ORF">PROFUN_06581</name>
</gene>
<feature type="compositionally biased region" description="Polar residues" evidence="1">
    <location>
        <begin position="160"/>
        <end position="171"/>
    </location>
</feature>
<comment type="caution">
    <text evidence="2">The sequence shown here is derived from an EMBL/GenBank/DDBJ whole genome shotgun (WGS) entry which is preliminary data.</text>
</comment>
<feature type="region of interest" description="Disordered" evidence="1">
    <location>
        <begin position="41"/>
        <end position="61"/>
    </location>
</feature>
<dbReference type="EMBL" id="MDYQ01000463">
    <property type="protein sequence ID" value="PRP74452.1"/>
    <property type="molecule type" value="Genomic_DNA"/>
</dbReference>
<evidence type="ECO:0000313" key="3">
    <source>
        <dbReference type="Proteomes" id="UP000241769"/>
    </source>
</evidence>
<evidence type="ECO:0000313" key="2">
    <source>
        <dbReference type="EMBL" id="PRP74452.1"/>
    </source>
</evidence>
<organism evidence="2 3">
    <name type="scientific">Planoprotostelium fungivorum</name>
    <dbReference type="NCBI Taxonomy" id="1890364"/>
    <lineage>
        <taxon>Eukaryota</taxon>
        <taxon>Amoebozoa</taxon>
        <taxon>Evosea</taxon>
        <taxon>Variosea</taxon>
        <taxon>Cavosteliida</taxon>
        <taxon>Cavosteliaceae</taxon>
        <taxon>Planoprotostelium</taxon>
    </lineage>
</organism>
<sequence>MILCDELPSAEQETSKITTIKSDYGAITRNGYLSDHRTCDETASHLREEGASEQEPNNKTKDIASTKARASMSEEAWIEQHADGELALGLLFLTIIKSDRHDELCGEYHISGFTIELPTETMILPQRRCSMNNTTFQEGQLRQLELVLDDSRRHQGDGCAQTNSHKANAVNTREEEDTE</sequence>
<name>A0A2P6MRX3_9EUKA</name>
<evidence type="ECO:0000256" key="1">
    <source>
        <dbReference type="SAM" id="MobiDB-lite"/>
    </source>
</evidence>
<protein>
    <submittedName>
        <fullName evidence="2">Uncharacterized protein</fullName>
    </submittedName>
</protein>
<dbReference type="Proteomes" id="UP000241769">
    <property type="component" value="Unassembled WGS sequence"/>
</dbReference>
<feature type="region of interest" description="Disordered" evidence="1">
    <location>
        <begin position="155"/>
        <end position="179"/>
    </location>
</feature>
<keyword evidence="3" id="KW-1185">Reference proteome</keyword>
<dbReference type="InParanoid" id="A0A2P6MRX3"/>
<reference evidence="2 3" key="1">
    <citation type="journal article" date="2018" name="Genome Biol. Evol.">
        <title>Multiple Roots of Fruiting Body Formation in Amoebozoa.</title>
        <authorList>
            <person name="Hillmann F."/>
            <person name="Forbes G."/>
            <person name="Novohradska S."/>
            <person name="Ferling I."/>
            <person name="Riege K."/>
            <person name="Groth M."/>
            <person name="Westermann M."/>
            <person name="Marz M."/>
            <person name="Spaller T."/>
            <person name="Winckler T."/>
            <person name="Schaap P."/>
            <person name="Glockner G."/>
        </authorList>
    </citation>
    <scope>NUCLEOTIDE SEQUENCE [LARGE SCALE GENOMIC DNA]</scope>
    <source>
        <strain evidence="2 3">Jena</strain>
    </source>
</reference>
<accession>A0A2P6MRX3</accession>
<dbReference type="AlphaFoldDB" id="A0A2P6MRX3"/>